<dbReference type="PANTHER" id="PTHR47197:SF3">
    <property type="entry name" value="DIHYDRO-HEME D1 DEHYDROGENASE"/>
    <property type="match status" value="1"/>
</dbReference>
<organism evidence="1 2">
    <name type="scientific">Billgrantia endophytica</name>
    <dbReference type="NCBI Taxonomy" id="2033802"/>
    <lineage>
        <taxon>Bacteria</taxon>
        <taxon>Pseudomonadati</taxon>
        <taxon>Pseudomonadota</taxon>
        <taxon>Gammaproteobacteria</taxon>
        <taxon>Oceanospirillales</taxon>
        <taxon>Halomonadaceae</taxon>
        <taxon>Billgrantia</taxon>
    </lineage>
</organism>
<dbReference type="AlphaFoldDB" id="A0A2N7TXJ7"/>
<evidence type="ECO:0000313" key="2">
    <source>
        <dbReference type="Proteomes" id="UP000235803"/>
    </source>
</evidence>
<dbReference type="GO" id="GO:0005524">
    <property type="term" value="F:ATP binding"/>
    <property type="evidence" value="ECO:0007669"/>
    <property type="project" value="UniProtKB-KW"/>
</dbReference>
<keyword evidence="1" id="KW-0547">Nucleotide-binding</keyword>
<dbReference type="InterPro" id="IPR015943">
    <property type="entry name" value="WD40/YVTN_repeat-like_dom_sf"/>
</dbReference>
<dbReference type="OrthoDB" id="7197435at2"/>
<keyword evidence="2" id="KW-1185">Reference proteome</keyword>
<reference evidence="1 2" key="1">
    <citation type="submission" date="2018-01" db="EMBL/GenBank/DDBJ databases">
        <title>Halomonas endophytica sp. nov., isolated from storage liquid in the stems of Populus euphratica.</title>
        <authorList>
            <person name="Chen C."/>
        </authorList>
    </citation>
    <scope>NUCLEOTIDE SEQUENCE [LARGE SCALE GENOMIC DNA]</scope>
    <source>
        <strain evidence="1 2">MC28</strain>
    </source>
</reference>
<keyword evidence="1" id="KW-0067">ATP-binding</keyword>
<dbReference type="PANTHER" id="PTHR47197">
    <property type="entry name" value="PROTEIN NIRF"/>
    <property type="match status" value="1"/>
</dbReference>
<evidence type="ECO:0000313" key="1">
    <source>
        <dbReference type="EMBL" id="PMR72902.1"/>
    </source>
</evidence>
<dbReference type="InterPro" id="IPR051200">
    <property type="entry name" value="Host-pathogen_enzymatic-act"/>
</dbReference>
<dbReference type="InterPro" id="IPR011045">
    <property type="entry name" value="N2O_reductase_N"/>
</dbReference>
<proteinExistence type="predicted"/>
<name>A0A2N7TXJ7_9GAMM</name>
<accession>A0A2N7TXJ7</accession>
<dbReference type="Proteomes" id="UP000235803">
    <property type="component" value="Unassembled WGS sequence"/>
</dbReference>
<dbReference type="EMBL" id="PNRF01000041">
    <property type="protein sequence ID" value="PMR72902.1"/>
    <property type="molecule type" value="Genomic_DNA"/>
</dbReference>
<dbReference type="SUPFAM" id="SSF50974">
    <property type="entry name" value="Nitrous oxide reductase, N-terminal domain"/>
    <property type="match status" value="1"/>
</dbReference>
<dbReference type="Gene3D" id="2.130.10.10">
    <property type="entry name" value="YVTN repeat-like/Quinoprotein amine dehydrogenase"/>
    <property type="match status" value="1"/>
</dbReference>
<protein>
    <submittedName>
        <fullName evidence="1">ATP-binding protein</fullName>
    </submittedName>
</protein>
<sequence>MRPTTPLIVAGSEVEFIGRDFTPGQEITLSRGDTVLNPEPYVADAEGGLSGTFTLPEDAVPGRHPIVLRASNPSAARIVELKISPQVPLSGEDRFDVAEAPLPQGLYQTAYSAGSDALFVTSAVGRPPVTESALLKVDPHTLEVLAQATPEQVPGYDDQRVFATYGVGVDDANDNVWITNTREDTISVYRQSDLSLVKQFDIGTVPHSRDVIVDTQRGKAYVSATGENYISVFDATSLDFITNIEIASALRGERFVPMSLELDEESGRLFTVSLNTPEAVVIDTENDSVEKVVRLANANRASGVAYDAESERLLVASQGSDNLLYVDLASGEIVHDVPVGAGPLNVAFDTATGLAYVSNRASGTVTVLDREGQIVANLDGGTFPNHVHEDGKGNVFAVNKSRGEDDPQGDHIRRIAPSALQ</sequence>
<gene>
    <name evidence="1" type="ORF">C1H69_19485</name>
</gene>
<comment type="caution">
    <text evidence="1">The sequence shown here is derived from an EMBL/GenBank/DDBJ whole genome shotgun (WGS) entry which is preliminary data.</text>
</comment>